<reference evidence="9" key="2">
    <citation type="submission" date="2025-04" db="UniProtKB">
        <authorList>
            <consortium name="RefSeq"/>
        </authorList>
    </citation>
    <scope>IDENTIFICATION</scope>
    <source>
        <strain evidence="9">MV-25-SWS-2005</strain>
        <strain evidence="7">MV2-25</strain>
        <tissue evidence="9">Whole body</tissue>
    </source>
</reference>
<dbReference type="InterPro" id="IPR050328">
    <property type="entry name" value="Dev_Immune_Receptor"/>
</dbReference>
<dbReference type="RefSeq" id="XP_001360424.3">
    <property type="nucleotide sequence ID" value="XM_001360387.4"/>
</dbReference>
<dbReference type="AlphaFoldDB" id="A0A6I8VRT8"/>
<dbReference type="InterPro" id="IPR001611">
    <property type="entry name" value="Leu-rich_rpt"/>
</dbReference>
<dbReference type="InterPro" id="IPR003591">
    <property type="entry name" value="Leu-rich_rpt_typical-subtyp"/>
</dbReference>
<dbReference type="RefSeq" id="XP_033233613.1">
    <property type="nucleotide sequence ID" value="XM_033377722.1"/>
</dbReference>
<evidence type="ECO:0000313" key="9">
    <source>
        <dbReference type="RefSeq" id="XP_033233613.1"/>
    </source>
</evidence>
<evidence type="ECO:0000256" key="6">
    <source>
        <dbReference type="SAM" id="SignalP"/>
    </source>
</evidence>
<keyword evidence="5" id="KW-0472">Membrane</keyword>
<feature type="compositionally biased region" description="Basic and acidic residues" evidence="4">
    <location>
        <begin position="332"/>
        <end position="342"/>
    </location>
</feature>
<keyword evidence="7" id="KW-1185">Reference proteome</keyword>
<sequence>MELHWLLPLIVCLYSLRALPLPASGFVIQDERKCKYARIEKLLRIRCYDMDLKEVPQNLKTSVEVLDLSYNRIRKLKSGSFQRYTDIRFLMLYENMILSVEPGTFEPLTSLQEVDLSNNGLTTIPMELFTLPKLRNLYIDSNELTHLGLETLQKPITAPLEYLNVANCELQDLPDLGVLPKLWQLNASMNPLTNFQIDGLANLCHLRVIDLAKTQLSPCSCQQVTNHIMMLGANPKFVPVCMEALSIDACPLPYNRTIHSETFRSCLSTVDLAVSRSLWLFAAGCFGGVCFVLLIVIWCVSRCRKKRAKRRMSQAQKRKPFVISPRNATNRQPEDEPLHCDTAKPSIIVH</sequence>
<evidence type="ECO:0000256" key="3">
    <source>
        <dbReference type="ARBA" id="ARBA00022737"/>
    </source>
</evidence>
<feature type="signal peptide" evidence="6">
    <location>
        <begin position="1"/>
        <end position="18"/>
    </location>
</feature>
<proteinExistence type="predicted"/>
<dbReference type="InterPro" id="IPR032675">
    <property type="entry name" value="LRR_dom_sf"/>
</dbReference>
<accession>A0A6I8VRT8</accession>
<dbReference type="Gene3D" id="3.80.10.10">
    <property type="entry name" value="Ribonuclease Inhibitor"/>
    <property type="match status" value="1"/>
</dbReference>
<reference evidence="7" key="1">
    <citation type="submission" date="2024-06" db="UniProtKB">
        <authorList>
            <consortium name="RefSeq"/>
        </authorList>
    </citation>
    <scope>NUCLEOTIDE SEQUENCE [LARGE SCALE GENOMIC DNA]</scope>
    <source>
        <strain evidence="8">MV-25-SWS-2005</strain>
        <strain evidence="7">MV2-25</strain>
        <tissue evidence="8">Whole body</tissue>
    </source>
</reference>
<keyword evidence="1" id="KW-0433">Leucine-rich repeat</keyword>
<dbReference type="Proteomes" id="UP000001819">
    <property type="component" value="Chromosome 3"/>
</dbReference>
<keyword evidence="2 6" id="KW-0732">Signal</keyword>
<dbReference type="PANTHER" id="PTHR24373">
    <property type="entry name" value="SLIT RELATED LEUCINE-RICH REPEAT NEURONAL PROTEIN"/>
    <property type="match status" value="1"/>
</dbReference>
<feature type="transmembrane region" description="Helical" evidence="5">
    <location>
        <begin position="278"/>
        <end position="301"/>
    </location>
</feature>
<protein>
    <submittedName>
        <fullName evidence="8 9">Asporin</fullName>
    </submittedName>
</protein>
<feature type="region of interest" description="Disordered" evidence="4">
    <location>
        <begin position="326"/>
        <end position="350"/>
    </location>
</feature>
<name>A0A6I8VRT8_DROPS</name>
<evidence type="ECO:0000313" key="7">
    <source>
        <dbReference type="Proteomes" id="UP000001819"/>
    </source>
</evidence>
<evidence type="ECO:0000313" key="8">
    <source>
        <dbReference type="RefSeq" id="XP_001360424.3"/>
    </source>
</evidence>
<dbReference type="PANTHER" id="PTHR24373:SF275">
    <property type="entry name" value="TIR DOMAIN-CONTAINING PROTEIN"/>
    <property type="match status" value="1"/>
</dbReference>
<dbReference type="PROSITE" id="PS51450">
    <property type="entry name" value="LRR"/>
    <property type="match status" value="2"/>
</dbReference>
<dbReference type="SMART" id="SM00369">
    <property type="entry name" value="LRR_TYP"/>
    <property type="match status" value="4"/>
</dbReference>
<gene>
    <name evidence="8 9" type="primary">Lapsyn</name>
</gene>
<evidence type="ECO:0000256" key="2">
    <source>
        <dbReference type="ARBA" id="ARBA00022729"/>
    </source>
</evidence>
<organism evidence="7 9">
    <name type="scientific">Drosophila pseudoobscura pseudoobscura</name>
    <name type="common">Fruit fly</name>
    <dbReference type="NCBI Taxonomy" id="46245"/>
    <lineage>
        <taxon>Eukaryota</taxon>
        <taxon>Metazoa</taxon>
        <taxon>Ecdysozoa</taxon>
        <taxon>Arthropoda</taxon>
        <taxon>Hexapoda</taxon>
        <taxon>Insecta</taxon>
        <taxon>Pterygota</taxon>
        <taxon>Neoptera</taxon>
        <taxon>Endopterygota</taxon>
        <taxon>Diptera</taxon>
        <taxon>Brachycera</taxon>
        <taxon>Muscomorpha</taxon>
        <taxon>Ephydroidea</taxon>
        <taxon>Drosophilidae</taxon>
        <taxon>Drosophila</taxon>
        <taxon>Sophophora</taxon>
    </lineage>
</organism>
<evidence type="ECO:0000256" key="4">
    <source>
        <dbReference type="SAM" id="MobiDB-lite"/>
    </source>
</evidence>
<evidence type="ECO:0000256" key="5">
    <source>
        <dbReference type="SAM" id="Phobius"/>
    </source>
</evidence>
<evidence type="ECO:0000256" key="1">
    <source>
        <dbReference type="ARBA" id="ARBA00022614"/>
    </source>
</evidence>
<dbReference type="Pfam" id="PF13855">
    <property type="entry name" value="LRR_8"/>
    <property type="match status" value="1"/>
</dbReference>
<dbReference type="SUPFAM" id="SSF52058">
    <property type="entry name" value="L domain-like"/>
    <property type="match status" value="1"/>
</dbReference>
<keyword evidence="5" id="KW-1133">Transmembrane helix</keyword>
<keyword evidence="3" id="KW-0677">Repeat</keyword>
<dbReference type="KEGG" id="dpo:4803760"/>
<feature type="chain" id="PRO_5044634547" evidence="6">
    <location>
        <begin position="19"/>
        <end position="350"/>
    </location>
</feature>
<keyword evidence="5" id="KW-0812">Transmembrane</keyword>